<organism evidence="2 3">
    <name type="scientific">Tilletiopsis washingtonensis</name>
    <dbReference type="NCBI Taxonomy" id="58919"/>
    <lineage>
        <taxon>Eukaryota</taxon>
        <taxon>Fungi</taxon>
        <taxon>Dikarya</taxon>
        <taxon>Basidiomycota</taxon>
        <taxon>Ustilaginomycotina</taxon>
        <taxon>Exobasidiomycetes</taxon>
        <taxon>Entylomatales</taxon>
        <taxon>Entylomatales incertae sedis</taxon>
        <taxon>Tilletiopsis</taxon>
    </lineage>
</organism>
<proteinExistence type="predicted"/>
<dbReference type="AlphaFoldDB" id="A0A316ZDV0"/>
<dbReference type="EMBL" id="KZ819286">
    <property type="protein sequence ID" value="PWN99947.1"/>
    <property type="molecule type" value="Genomic_DNA"/>
</dbReference>
<feature type="compositionally biased region" description="Low complexity" evidence="1">
    <location>
        <begin position="249"/>
        <end position="267"/>
    </location>
</feature>
<gene>
    <name evidence="2" type="ORF">FA09DRAFT_199605</name>
</gene>
<evidence type="ECO:0000313" key="2">
    <source>
        <dbReference type="EMBL" id="PWN99947.1"/>
    </source>
</evidence>
<protein>
    <submittedName>
        <fullName evidence="2">Uncharacterized protein</fullName>
    </submittedName>
</protein>
<accession>A0A316ZDV0</accession>
<evidence type="ECO:0000313" key="3">
    <source>
        <dbReference type="Proteomes" id="UP000245946"/>
    </source>
</evidence>
<name>A0A316ZDV0_9BASI</name>
<dbReference type="Proteomes" id="UP000245946">
    <property type="component" value="Unassembled WGS sequence"/>
</dbReference>
<evidence type="ECO:0000256" key="1">
    <source>
        <dbReference type="SAM" id="MobiDB-lite"/>
    </source>
</evidence>
<keyword evidence="3" id="KW-1185">Reference proteome</keyword>
<dbReference type="GeneID" id="37266978"/>
<reference evidence="2 3" key="1">
    <citation type="journal article" date="2018" name="Mol. Biol. Evol.">
        <title>Broad Genomic Sampling Reveals a Smut Pathogenic Ancestry of the Fungal Clade Ustilaginomycotina.</title>
        <authorList>
            <person name="Kijpornyongpan T."/>
            <person name="Mondo S.J."/>
            <person name="Barry K."/>
            <person name="Sandor L."/>
            <person name="Lee J."/>
            <person name="Lipzen A."/>
            <person name="Pangilinan J."/>
            <person name="LaButti K."/>
            <person name="Hainaut M."/>
            <person name="Henrissat B."/>
            <person name="Grigoriev I.V."/>
            <person name="Spatafora J.W."/>
            <person name="Aime M.C."/>
        </authorList>
    </citation>
    <scope>NUCLEOTIDE SEQUENCE [LARGE SCALE GENOMIC DNA]</scope>
    <source>
        <strain evidence="2 3">MCA 4186</strain>
    </source>
</reference>
<feature type="region of interest" description="Disordered" evidence="1">
    <location>
        <begin position="237"/>
        <end position="267"/>
    </location>
</feature>
<dbReference type="RefSeq" id="XP_025600226.1">
    <property type="nucleotide sequence ID" value="XM_025739432.1"/>
</dbReference>
<sequence>MTVDMPATPESRPRSLAGAGTTVFRTCNGACSGCGASRDDSRAGSEACCIAAGASTRRTSASSLPRARPSADATAAWYESGKLLPITDTVVRSSDIVMLSCLASDCCGGLGWRTGSTAGGAYGGGLTGPASTARLGTSGGAISTSRVALVPRMGGSGTSSISCWCTGWAGSGAGAACLDTAFSTRERVSACETSASACCSGVLAVRSFAAPPTETARLVGLVLACERDCERRCALASDGDTGTSDAAGSCSKRPSSSSRCIWSDSST</sequence>